<dbReference type="InterPro" id="IPR014729">
    <property type="entry name" value="Rossmann-like_a/b/a_fold"/>
</dbReference>
<comment type="caution">
    <text evidence="2">The sequence shown here is derived from an EMBL/GenBank/DDBJ whole genome shotgun (WGS) entry which is preliminary data.</text>
</comment>
<dbReference type="RefSeq" id="WP_123288792.1">
    <property type="nucleotide sequence ID" value="NZ_RJVA01000009.1"/>
</dbReference>
<dbReference type="InterPro" id="IPR006016">
    <property type="entry name" value="UspA"/>
</dbReference>
<gene>
    <name evidence="2" type="ORF">EDC27_0243</name>
</gene>
<sequence>MERILVTVTGGTTEDLGALARGICLARRIGAHLYVVGLERPTEHRGEEPYRLVPASEVGERMHMLIEGARGDGVSVSTYILRGNPEEGILAFCREHRVTLWIVGVPGRQRRKHHQAMMWVHSLRHKLGCSVEMVRPKSEIFRKESR</sequence>
<dbReference type="CDD" id="cd00293">
    <property type="entry name" value="USP-like"/>
    <property type="match status" value="1"/>
</dbReference>
<dbReference type="EMBL" id="RJVA01000009">
    <property type="protein sequence ID" value="ROR02988.1"/>
    <property type="molecule type" value="Genomic_DNA"/>
</dbReference>
<keyword evidence="3" id="KW-1185">Reference proteome</keyword>
<dbReference type="Proteomes" id="UP000276223">
    <property type="component" value="Unassembled WGS sequence"/>
</dbReference>
<organism evidence="2 3">
    <name type="scientific">Desulfosoma caldarium</name>
    <dbReference type="NCBI Taxonomy" id="610254"/>
    <lineage>
        <taxon>Bacteria</taxon>
        <taxon>Pseudomonadati</taxon>
        <taxon>Thermodesulfobacteriota</taxon>
        <taxon>Syntrophobacteria</taxon>
        <taxon>Syntrophobacterales</taxon>
        <taxon>Syntrophobacteraceae</taxon>
        <taxon>Desulfosoma</taxon>
    </lineage>
</organism>
<evidence type="ECO:0000259" key="1">
    <source>
        <dbReference type="Pfam" id="PF00582"/>
    </source>
</evidence>
<evidence type="ECO:0000313" key="2">
    <source>
        <dbReference type="EMBL" id="ROR02988.1"/>
    </source>
</evidence>
<reference evidence="2 3" key="1">
    <citation type="submission" date="2018-11" db="EMBL/GenBank/DDBJ databases">
        <title>Genomic Encyclopedia of Type Strains, Phase IV (KMG-IV): sequencing the most valuable type-strain genomes for metagenomic binning, comparative biology and taxonomic classification.</title>
        <authorList>
            <person name="Goeker M."/>
        </authorList>
    </citation>
    <scope>NUCLEOTIDE SEQUENCE [LARGE SCALE GENOMIC DNA]</scope>
    <source>
        <strain evidence="2 3">DSM 22027</strain>
    </source>
</reference>
<evidence type="ECO:0000313" key="3">
    <source>
        <dbReference type="Proteomes" id="UP000276223"/>
    </source>
</evidence>
<protein>
    <submittedName>
        <fullName evidence="2">Universal stress protein family protein</fullName>
    </submittedName>
</protein>
<dbReference type="AlphaFoldDB" id="A0A3N1VPM5"/>
<name>A0A3N1VPM5_9BACT</name>
<accession>A0A3N1VPM5</accession>
<dbReference type="Pfam" id="PF00582">
    <property type="entry name" value="Usp"/>
    <property type="match status" value="1"/>
</dbReference>
<dbReference type="Gene3D" id="3.40.50.620">
    <property type="entry name" value="HUPs"/>
    <property type="match status" value="1"/>
</dbReference>
<feature type="domain" description="UspA" evidence="1">
    <location>
        <begin position="2"/>
        <end position="134"/>
    </location>
</feature>
<dbReference type="SUPFAM" id="SSF52402">
    <property type="entry name" value="Adenine nucleotide alpha hydrolases-like"/>
    <property type="match status" value="1"/>
</dbReference>
<proteinExistence type="predicted"/>